<dbReference type="AlphaFoldDB" id="A0A8G1S155"/>
<feature type="compositionally biased region" description="Polar residues" evidence="3">
    <location>
        <begin position="8"/>
        <end position="24"/>
    </location>
</feature>
<dbReference type="GeneID" id="63860962"/>
<comment type="similarity">
    <text evidence="1">Belongs to the NmrA-type oxidoreductase family.</text>
</comment>
<organism evidence="5 6">
    <name type="scientific">Aspergillus fijiensis CBS 313.89</name>
    <dbReference type="NCBI Taxonomy" id="1448319"/>
    <lineage>
        <taxon>Eukaryota</taxon>
        <taxon>Fungi</taxon>
        <taxon>Dikarya</taxon>
        <taxon>Ascomycota</taxon>
        <taxon>Pezizomycotina</taxon>
        <taxon>Eurotiomycetes</taxon>
        <taxon>Eurotiomycetidae</taxon>
        <taxon>Eurotiales</taxon>
        <taxon>Aspergillaceae</taxon>
        <taxon>Aspergillus</taxon>
    </lineage>
</organism>
<evidence type="ECO:0000256" key="2">
    <source>
        <dbReference type="ARBA" id="ARBA00022857"/>
    </source>
</evidence>
<evidence type="ECO:0000256" key="1">
    <source>
        <dbReference type="ARBA" id="ARBA00006328"/>
    </source>
</evidence>
<reference evidence="5 6" key="1">
    <citation type="submission" date="2018-02" db="EMBL/GenBank/DDBJ databases">
        <title>The genomes of Aspergillus section Nigri reveals drivers in fungal speciation.</title>
        <authorList>
            <consortium name="DOE Joint Genome Institute"/>
            <person name="Vesth T.C."/>
            <person name="Nybo J."/>
            <person name="Theobald S."/>
            <person name="Brandl J."/>
            <person name="Frisvad J.C."/>
            <person name="Nielsen K.F."/>
            <person name="Lyhne E.K."/>
            <person name="Kogle M.E."/>
            <person name="Kuo A."/>
            <person name="Riley R."/>
            <person name="Clum A."/>
            <person name="Nolan M."/>
            <person name="Lipzen A."/>
            <person name="Salamov A."/>
            <person name="Henrissat B."/>
            <person name="Wiebenga A."/>
            <person name="De vries R.P."/>
            <person name="Grigoriev I.V."/>
            <person name="Mortensen U.H."/>
            <person name="Andersen M.R."/>
            <person name="Baker S.E."/>
        </authorList>
    </citation>
    <scope>NUCLEOTIDE SEQUENCE [LARGE SCALE GENOMIC DNA]</scope>
    <source>
        <strain evidence="5 6">CBS 313.89</strain>
    </source>
</reference>
<keyword evidence="6" id="KW-1185">Reference proteome</keyword>
<protein>
    <submittedName>
        <fullName evidence="5">NmrA-like family protein</fullName>
    </submittedName>
</protein>
<dbReference type="SUPFAM" id="SSF51735">
    <property type="entry name" value="NAD(P)-binding Rossmann-fold domains"/>
    <property type="match status" value="1"/>
</dbReference>
<dbReference type="Pfam" id="PF05368">
    <property type="entry name" value="NmrA"/>
    <property type="match status" value="1"/>
</dbReference>
<dbReference type="OrthoDB" id="413314at2759"/>
<dbReference type="Proteomes" id="UP000249789">
    <property type="component" value="Unassembled WGS sequence"/>
</dbReference>
<dbReference type="RefSeq" id="XP_040806808.1">
    <property type="nucleotide sequence ID" value="XM_040943629.1"/>
</dbReference>
<accession>A0A8G1S155</accession>
<evidence type="ECO:0000313" key="5">
    <source>
        <dbReference type="EMBL" id="RAK82798.1"/>
    </source>
</evidence>
<keyword evidence="2" id="KW-0521">NADP</keyword>
<dbReference type="EMBL" id="KZ824621">
    <property type="protein sequence ID" value="RAK82798.1"/>
    <property type="molecule type" value="Genomic_DNA"/>
</dbReference>
<sequence length="344" mass="37581">MSIIQLHSIPQTKQTTSSPPLHNQTMAPSILIAGATGNTGRNVVKTLSQLLATTDTLPHHRILALTRSPQSAIAQQLAQLPGVEVLEQNWVELTPSWLQEHGVDRAFLASHNQPHQFAEESSFHVAALRAGVRYVVRISTTAANVRPDCDAHYARAHWAIEDLLRAPEFHGLQWTSLQPNIFAGLWLASAAEFIQQARRNGKQGTLRLMASETAPVGIVDPEEVGALAAHLLVQADPAVHNRARYVVNGPADVSGREIVRMVGERIGAPVERVCYEDLSGLEAYLEREFMGAPQSSRNVIGSVKHALRTAWEGKCAASTTSREVLEIAAPTRTPVQTLDDLLRE</sequence>
<name>A0A8G1S155_9EURO</name>
<dbReference type="PANTHER" id="PTHR42748">
    <property type="entry name" value="NITROGEN METABOLITE REPRESSION PROTEIN NMRA FAMILY MEMBER"/>
    <property type="match status" value="1"/>
</dbReference>
<dbReference type="InterPro" id="IPR008030">
    <property type="entry name" value="NmrA-like"/>
</dbReference>
<evidence type="ECO:0000313" key="6">
    <source>
        <dbReference type="Proteomes" id="UP000249789"/>
    </source>
</evidence>
<proteinExistence type="inferred from homology"/>
<dbReference type="GO" id="GO:0005634">
    <property type="term" value="C:nucleus"/>
    <property type="evidence" value="ECO:0007669"/>
    <property type="project" value="TreeGrafter"/>
</dbReference>
<dbReference type="InterPro" id="IPR036291">
    <property type="entry name" value="NAD(P)-bd_dom_sf"/>
</dbReference>
<evidence type="ECO:0000256" key="3">
    <source>
        <dbReference type="SAM" id="MobiDB-lite"/>
    </source>
</evidence>
<evidence type="ECO:0000259" key="4">
    <source>
        <dbReference type="Pfam" id="PF05368"/>
    </source>
</evidence>
<gene>
    <name evidence="5" type="ORF">BO72DRAFT_443666</name>
</gene>
<dbReference type="InterPro" id="IPR051164">
    <property type="entry name" value="NmrA-like_oxidored"/>
</dbReference>
<dbReference type="Gene3D" id="3.90.25.10">
    <property type="entry name" value="UDP-galactose 4-epimerase, domain 1"/>
    <property type="match status" value="1"/>
</dbReference>
<dbReference type="VEuPathDB" id="FungiDB:BO72DRAFT_443666"/>
<feature type="domain" description="NmrA-like" evidence="4">
    <location>
        <begin position="29"/>
        <end position="274"/>
    </location>
</feature>
<dbReference type="Gene3D" id="3.40.50.720">
    <property type="entry name" value="NAD(P)-binding Rossmann-like Domain"/>
    <property type="match status" value="1"/>
</dbReference>
<dbReference type="PANTHER" id="PTHR42748:SF31">
    <property type="entry name" value="NMRA-LIKE DOMAIN-CONTAINING PROTEIN-RELATED"/>
    <property type="match status" value="1"/>
</dbReference>
<feature type="region of interest" description="Disordered" evidence="3">
    <location>
        <begin position="1"/>
        <end position="24"/>
    </location>
</feature>